<keyword evidence="6" id="KW-1185">Reference proteome</keyword>
<dbReference type="PANTHER" id="PTHR12768:SF4">
    <property type="entry name" value="BECLIN-1"/>
    <property type="match status" value="1"/>
</dbReference>
<dbReference type="GO" id="GO:0034272">
    <property type="term" value="C:phosphatidylinositol 3-kinase complex, class III, type II"/>
    <property type="evidence" value="ECO:0007669"/>
    <property type="project" value="TreeGrafter"/>
</dbReference>
<evidence type="ECO:0008006" key="7">
    <source>
        <dbReference type="Google" id="ProtNLM"/>
    </source>
</evidence>
<dbReference type="STRING" id="6277.A0A498S975"/>
<sequence>MGDNVPTCFNCQNKLVLDESVFECFEDDQNPFLTDVSIHLICFNRFITIFTMNDPSLCVQEGAAAETTGNLYDVISSSNSALKGPMCEDCTEQLLLGMDQHLKELDEECAQYRELLDSLKEGGDARLMDRNIVAAKLAAMKSEEASLLGESKKLEAEEAKLDAELKKKKSELYAENESAELLWRVFRDNHRQLIRMEMKEQDLEAEVHCLKSQRDRLSKINVLNTAFHIWKQGSFGTINGFRLGQLPHSQVEWSEINAAWGQVALLINTLADCLEIQFTLYRIVPVGSHSFVQCLDTGAELPLFGSGGFKPFGQKKFDEGICAFMECFCQLQRHIERAQFRFPHRMYREHIEDNKMEYSVKMQFNAEERWTKAMKCLLINFRWAISYVVHSKILRTEVICFMQTNTESNIEDDNCRLEEHLS</sequence>
<dbReference type="Pfam" id="PF04111">
    <property type="entry name" value="APG6"/>
    <property type="match status" value="1"/>
</dbReference>
<dbReference type="GO" id="GO:0045324">
    <property type="term" value="P:late endosome to vacuole transport"/>
    <property type="evidence" value="ECO:0007669"/>
    <property type="project" value="TreeGrafter"/>
</dbReference>
<dbReference type="PANTHER" id="PTHR12768">
    <property type="entry name" value="BECLIN 1"/>
    <property type="match status" value="1"/>
</dbReference>
<gene>
    <name evidence="5" type="ORF">NAV_LOCUS1229</name>
</gene>
<keyword evidence="2" id="KW-0175">Coiled coil</keyword>
<dbReference type="GO" id="GO:0034271">
    <property type="term" value="C:phosphatidylinositol 3-kinase complex, class III, type I"/>
    <property type="evidence" value="ECO:0007669"/>
    <property type="project" value="TreeGrafter"/>
</dbReference>
<dbReference type="OrthoDB" id="20368at2759"/>
<comment type="similarity">
    <text evidence="1">Belongs to the beclin family.</text>
</comment>
<dbReference type="InterPro" id="IPR007243">
    <property type="entry name" value="Atg6/Beclin"/>
</dbReference>
<evidence type="ECO:0000259" key="3">
    <source>
        <dbReference type="Pfam" id="PF04111"/>
    </source>
</evidence>
<feature type="domain" description="Atg6 BARA" evidence="3">
    <location>
        <begin position="217"/>
        <end position="389"/>
    </location>
</feature>
<dbReference type="InterPro" id="IPR041691">
    <property type="entry name" value="Atg6/beclin_CC"/>
</dbReference>
<proteinExistence type="inferred from homology"/>
<evidence type="ECO:0000259" key="4">
    <source>
        <dbReference type="Pfam" id="PF17675"/>
    </source>
</evidence>
<dbReference type="InterPro" id="IPR040455">
    <property type="entry name" value="Atg6_BARA"/>
</dbReference>
<dbReference type="GO" id="GO:0000423">
    <property type="term" value="P:mitophagy"/>
    <property type="evidence" value="ECO:0007669"/>
    <property type="project" value="TreeGrafter"/>
</dbReference>
<dbReference type="GO" id="GO:0043548">
    <property type="term" value="F:phosphatidylinositol 3-kinase binding"/>
    <property type="evidence" value="ECO:0007669"/>
    <property type="project" value="TreeGrafter"/>
</dbReference>
<dbReference type="AlphaFoldDB" id="A0A498S975"/>
<reference evidence="5 6" key="1">
    <citation type="submission" date="2018-08" db="EMBL/GenBank/DDBJ databases">
        <authorList>
            <person name="Laetsch R D."/>
            <person name="Stevens L."/>
            <person name="Kumar S."/>
            <person name="Blaxter L. M."/>
        </authorList>
    </citation>
    <scope>NUCLEOTIDE SEQUENCE [LARGE SCALE GENOMIC DNA]</scope>
</reference>
<protein>
    <recommendedName>
        <fullName evidence="7">Autophagy-related protein 6</fullName>
    </recommendedName>
</protein>
<evidence type="ECO:0000313" key="5">
    <source>
        <dbReference type="EMBL" id="VBB26399.1"/>
    </source>
</evidence>
<accession>A0A498S975</accession>
<dbReference type="InterPro" id="IPR038274">
    <property type="entry name" value="Atg6/Beclin_C_sf"/>
</dbReference>
<feature type="domain" description="Atg6/beclin coiled-coil" evidence="4">
    <location>
        <begin position="85"/>
        <end position="212"/>
    </location>
</feature>
<feature type="coiled-coil region" evidence="2">
    <location>
        <begin position="102"/>
        <end position="220"/>
    </location>
</feature>
<organism evidence="5 6">
    <name type="scientific">Acanthocheilonema viteae</name>
    <name type="common">Filarial nematode worm</name>
    <name type="synonym">Dipetalonema viteae</name>
    <dbReference type="NCBI Taxonomy" id="6277"/>
    <lineage>
        <taxon>Eukaryota</taxon>
        <taxon>Metazoa</taxon>
        <taxon>Ecdysozoa</taxon>
        <taxon>Nematoda</taxon>
        <taxon>Chromadorea</taxon>
        <taxon>Rhabditida</taxon>
        <taxon>Spirurina</taxon>
        <taxon>Spiruromorpha</taxon>
        <taxon>Filarioidea</taxon>
        <taxon>Onchocercidae</taxon>
        <taxon>Acanthocheilonema</taxon>
    </lineage>
</organism>
<evidence type="ECO:0000313" key="6">
    <source>
        <dbReference type="Proteomes" id="UP000276991"/>
    </source>
</evidence>
<evidence type="ECO:0000256" key="2">
    <source>
        <dbReference type="SAM" id="Coils"/>
    </source>
</evidence>
<dbReference type="Pfam" id="PF17675">
    <property type="entry name" value="APG6_N"/>
    <property type="match status" value="1"/>
</dbReference>
<dbReference type="GO" id="GO:0000045">
    <property type="term" value="P:autophagosome assembly"/>
    <property type="evidence" value="ECO:0007669"/>
    <property type="project" value="TreeGrafter"/>
</dbReference>
<dbReference type="GO" id="GO:0030674">
    <property type="term" value="F:protein-macromolecule adaptor activity"/>
    <property type="evidence" value="ECO:0007669"/>
    <property type="project" value="TreeGrafter"/>
</dbReference>
<dbReference type="Proteomes" id="UP000276991">
    <property type="component" value="Unassembled WGS sequence"/>
</dbReference>
<dbReference type="Gene3D" id="1.10.418.40">
    <property type="entry name" value="Autophagy protein 6/Beclin 1"/>
    <property type="match status" value="1"/>
</dbReference>
<dbReference type="GO" id="GO:0006995">
    <property type="term" value="P:cellular response to nitrogen starvation"/>
    <property type="evidence" value="ECO:0007669"/>
    <property type="project" value="TreeGrafter"/>
</dbReference>
<name>A0A498S975_ACAVI</name>
<dbReference type="EMBL" id="UPTC01000101">
    <property type="protein sequence ID" value="VBB26399.1"/>
    <property type="molecule type" value="Genomic_DNA"/>
</dbReference>
<evidence type="ECO:0000256" key="1">
    <source>
        <dbReference type="ARBA" id="ARBA00005965"/>
    </source>
</evidence>
<dbReference type="GO" id="GO:0000407">
    <property type="term" value="C:phagophore assembly site"/>
    <property type="evidence" value="ECO:0007669"/>
    <property type="project" value="TreeGrafter"/>
</dbReference>